<dbReference type="Pfam" id="PF03428">
    <property type="entry name" value="RP-C"/>
    <property type="match status" value="1"/>
</dbReference>
<accession>A0A1J6HYH5</accession>
<keyword evidence="4" id="KW-1185">Reference proteome</keyword>
<evidence type="ECO:0000259" key="1">
    <source>
        <dbReference type="Pfam" id="PF03428"/>
    </source>
</evidence>
<dbReference type="SUPFAM" id="SSF46785">
    <property type="entry name" value="Winged helix' DNA-binding domain"/>
    <property type="match status" value="1"/>
</dbReference>
<dbReference type="Proteomes" id="UP000182985">
    <property type="component" value="Unassembled WGS sequence"/>
</dbReference>
<comment type="caution">
    <text evidence="3">The sequence shown here is derived from an EMBL/GenBank/DDBJ whole genome shotgun (WGS) entry which is preliminary data.</text>
</comment>
<evidence type="ECO:0000259" key="2">
    <source>
        <dbReference type="Pfam" id="PF11800"/>
    </source>
</evidence>
<dbReference type="InterPro" id="IPR036390">
    <property type="entry name" value="WH_DNA-bd_sf"/>
</dbReference>
<feature type="domain" description="Plasmid replication protein C N-terminal" evidence="1">
    <location>
        <begin position="4"/>
        <end position="170"/>
    </location>
</feature>
<evidence type="ECO:0000313" key="4">
    <source>
        <dbReference type="Proteomes" id="UP000182985"/>
    </source>
</evidence>
<dbReference type="InterPro" id="IPR047611">
    <property type="entry name" value="RepABC_RepC"/>
</dbReference>
<organism evidence="3 4">
    <name type="scientific">Brucella cytisi</name>
    <dbReference type="NCBI Taxonomy" id="407152"/>
    <lineage>
        <taxon>Bacteria</taxon>
        <taxon>Pseudomonadati</taxon>
        <taxon>Pseudomonadota</taxon>
        <taxon>Alphaproteobacteria</taxon>
        <taxon>Hyphomicrobiales</taxon>
        <taxon>Brucellaceae</taxon>
        <taxon>Brucella/Ochrobactrum group</taxon>
        <taxon>Brucella</taxon>
    </lineage>
</organism>
<sequence>MTLAQLKANSTRKGADRTVNRWTVYKQLCIAKSQFGVNDRCLAVLYSLLSFYPANEISEKTGLVVFPSNRQISLRAHGMPESTLRRHLSSLIDAGLITRRDSPNGKRYAYKTGKGEVEEAFGFSFAPLLDRAEEIARTAQEIEAAALLSKRTREQITLHRRDISQIVEVALVEDKSGPWIDILGRFRTIVDAIPRRANQTELELILDQLARLRSEIDNSLKYKDNEQVLSAKHAQNERHLIESKPESLIDSKNISESELNLTSSPVAPPLSSMGSIPLPAGISLDLVLRACPDIRDYALGELSSWNGLIAASHVVSGFLGIAQTIYKEARSIMGLESLSIVIACLLQRADDIKCPAAYLRSLVQKAKEGQLSIQNLLMAGLKPKPAW</sequence>
<name>A0A1J6HYH5_9HYPH</name>
<feature type="domain" description="Plasmid replication protein C C-terminal" evidence="2">
    <location>
        <begin position="284"/>
        <end position="382"/>
    </location>
</feature>
<reference evidence="3 4" key="1">
    <citation type="submission" date="2016-10" db="EMBL/GenBank/DDBJ databases">
        <title>The Draft Genome Sequence of the Potato Rhizosphere Bacteria Ochrobactrum sp. IPA7.2.</title>
        <authorList>
            <person name="Gogoleva N.E."/>
            <person name="Khlopko Y.A."/>
            <person name="Burygin G.L."/>
            <person name="Plotnikov A.O."/>
        </authorList>
    </citation>
    <scope>NUCLEOTIDE SEQUENCE [LARGE SCALE GENOMIC DNA]</scope>
    <source>
        <strain evidence="3 4">IPA7.2</strain>
    </source>
</reference>
<dbReference type="Gene3D" id="1.10.10.10">
    <property type="entry name" value="Winged helix-like DNA-binding domain superfamily/Winged helix DNA-binding domain"/>
    <property type="match status" value="1"/>
</dbReference>
<proteinExistence type="predicted"/>
<evidence type="ECO:0000313" key="3">
    <source>
        <dbReference type="EMBL" id="OIS90550.1"/>
    </source>
</evidence>
<dbReference type="CDD" id="cd00090">
    <property type="entry name" value="HTH_ARSR"/>
    <property type="match status" value="1"/>
</dbReference>
<dbReference type="NCBIfam" id="NF040974">
    <property type="entry name" value="RepABC_RepC"/>
    <property type="match status" value="1"/>
</dbReference>
<dbReference type="NCBIfam" id="NF010396">
    <property type="entry name" value="PRK13824.1"/>
    <property type="match status" value="1"/>
</dbReference>
<dbReference type="EMBL" id="MOEC01000048">
    <property type="protein sequence ID" value="OIS90550.1"/>
    <property type="molecule type" value="Genomic_DNA"/>
</dbReference>
<dbReference type="InterPro" id="IPR036388">
    <property type="entry name" value="WH-like_DNA-bd_sf"/>
</dbReference>
<dbReference type="Pfam" id="PF11800">
    <property type="entry name" value="RP-C_C"/>
    <property type="match status" value="1"/>
</dbReference>
<protein>
    <submittedName>
        <fullName evidence="3">Uncharacterized protein</fullName>
    </submittedName>
</protein>
<dbReference type="InterPro" id="IPR021760">
    <property type="entry name" value="RepC_C"/>
</dbReference>
<dbReference type="AlphaFoldDB" id="A0A1J6HYH5"/>
<dbReference type="InterPro" id="IPR011991">
    <property type="entry name" value="ArsR-like_HTH"/>
</dbReference>
<dbReference type="GO" id="GO:0006355">
    <property type="term" value="P:regulation of DNA-templated transcription"/>
    <property type="evidence" value="ECO:0007669"/>
    <property type="project" value="UniProtKB-ARBA"/>
</dbReference>
<dbReference type="InterPro" id="IPR005090">
    <property type="entry name" value="RepC_N"/>
</dbReference>
<gene>
    <name evidence="3" type="ORF">BLA27_26265</name>
</gene>